<dbReference type="InterPro" id="IPR000209">
    <property type="entry name" value="Peptidase_S8/S53_dom"/>
</dbReference>
<dbReference type="EMBL" id="JBHSZI010000001">
    <property type="protein sequence ID" value="MFC7058895.1"/>
    <property type="molecule type" value="Genomic_DNA"/>
</dbReference>
<feature type="compositionally biased region" description="Basic residues" evidence="6">
    <location>
        <begin position="440"/>
        <end position="453"/>
    </location>
</feature>
<dbReference type="Pfam" id="PF13620">
    <property type="entry name" value="CarboxypepD_reg"/>
    <property type="match status" value="1"/>
</dbReference>
<evidence type="ECO:0000256" key="6">
    <source>
        <dbReference type="SAM" id="MobiDB-lite"/>
    </source>
</evidence>
<gene>
    <name evidence="8" type="ORF">ACFQQG_12855</name>
</gene>
<dbReference type="Proteomes" id="UP001596445">
    <property type="component" value="Unassembled WGS sequence"/>
</dbReference>
<feature type="compositionally biased region" description="Polar residues" evidence="6">
    <location>
        <begin position="384"/>
        <end position="401"/>
    </location>
</feature>
<comment type="caution">
    <text evidence="8">The sequence shown here is derived from an EMBL/GenBank/DDBJ whole genome shotgun (WGS) entry which is preliminary data.</text>
</comment>
<keyword evidence="3" id="KW-0378">Hydrolase</keyword>
<dbReference type="PROSITE" id="PS00137">
    <property type="entry name" value="SUBTILASE_HIS"/>
    <property type="match status" value="1"/>
</dbReference>
<name>A0ABD5W032_9EURY</name>
<sequence length="453" mass="47687">MQSGHGTAVGGVIAGGTNDDGKRYGIAPEVNLYVAQQVSKPPEGVRLLSVIAGIQWAIEQDVDVLSMSFGNPGYNHAYVEPVQNALDSGIFVVAGLGNSGPATGFSPANIPGVVAAGNIDDEREVNSSSSGEHIETERYWGDDAPEEWPDEYTLPDVTAPGTNIPSAAPNGEFVSDKSGTSYSCPCIAAVAALAIAATDADNEAIREAMFETARHPAAKDDFDVDPGHDDRHGRGIVSALATISRLRASETLSGTVTDDSGTPLSGVTVASETGLQTQTDSQGQYELTLPPITQPVGALGVGFETAGTSFNPAETDTQSFELARTDEFDVEMTERMLTHIDPGQTATATFDAANVEALTVELNERGPFDPGWNSGSTTHRLQLANQSPSIRTAPKSPSASLSPMRRSPPDFALGTSSRVAIPRSTVRATWFTPTPTHGSFPRRTHRICSCRST</sequence>
<evidence type="ECO:0000313" key="8">
    <source>
        <dbReference type="EMBL" id="MFC7058895.1"/>
    </source>
</evidence>
<organism evidence="8 9">
    <name type="scientific">Halovenus salina</name>
    <dbReference type="NCBI Taxonomy" id="1510225"/>
    <lineage>
        <taxon>Archaea</taxon>
        <taxon>Methanobacteriati</taxon>
        <taxon>Methanobacteriota</taxon>
        <taxon>Stenosarchaea group</taxon>
        <taxon>Halobacteria</taxon>
        <taxon>Halobacteriales</taxon>
        <taxon>Haloarculaceae</taxon>
        <taxon>Halovenus</taxon>
    </lineage>
</organism>
<dbReference type="AlphaFoldDB" id="A0ABD5W032"/>
<evidence type="ECO:0000256" key="3">
    <source>
        <dbReference type="ARBA" id="ARBA00022801"/>
    </source>
</evidence>
<feature type="region of interest" description="Disordered" evidence="6">
    <location>
        <begin position="384"/>
        <end position="418"/>
    </location>
</feature>
<evidence type="ECO:0000256" key="4">
    <source>
        <dbReference type="ARBA" id="ARBA00022825"/>
    </source>
</evidence>
<comment type="similarity">
    <text evidence="1 5">Belongs to the peptidase S8 family.</text>
</comment>
<dbReference type="SUPFAM" id="SSF49464">
    <property type="entry name" value="Carboxypeptidase regulatory domain-like"/>
    <property type="match status" value="1"/>
</dbReference>
<dbReference type="PROSITE" id="PS00138">
    <property type="entry name" value="SUBTILASE_SER"/>
    <property type="match status" value="1"/>
</dbReference>
<comment type="caution">
    <text evidence="5">Lacks conserved residue(s) required for the propagation of feature annotation.</text>
</comment>
<dbReference type="InterPro" id="IPR036852">
    <property type="entry name" value="Peptidase_S8/S53_dom_sf"/>
</dbReference>
<reference evidence="8 9" key="1">
    <citation type="journal article" date="2019" name="Int. J. Syst. Evol. Microbiol.">
        <title>The Global Catalogue of Microorganisms (GCM) 10K type strain sequencing project: providing services to taxonomists for standard genome sequencing and annotation.</title>
        <authorList>
            <consortium name="The Broad Institute Genomics Platform"/>
            <consortium name="The Broad Institute Genome Sequencing Center for Infectious Disease"/>
            <person name="Wu L."/>
            <person name="Ma J."/>
        </authorList>
    </citation>
    <scope>NUCLEOTIDE SEQUENCE [LARGE SCALE GENOMIC DNA]</scope>
    <source>
        <strain evidence="8 9">JCM 30072</strain>
    </source>
</reference>
<protein>
    <submittedName>
        <fullName evidence="8">S8 family serine peptidase</fullName>
    </submittedName>
</protein>
<keyword evidence="4" id="KW-0720">Serine protease</keyword>
<dbReference type="Gene3D" id="3.40.50.200">
    <property type="entry name" value="Peptidase S8/S53 domain"/>
    <property type="match status" value="1"/>
</dbReference>
<evidence type="ECO:0000256" key="5">
    <source>
        <dbReference type="PROSITE-ProRule" id="PRU01240"/>
    </source>
</evidence>
<dbReference type="GO" id="GO:0006508">
    <property type="term" value="P:proteolysis"/>
    <property type="evidence" value="ECO:0007669"/>
    <property type="project" value="UniProtKB-KW"/>
</dbReference>
<feature type="region of interest" description="Disordered" evidence="6">
    <location>
        <begin position="431"/>
        <end position="453"/>
    </location>
</feature>
<accession>A0ABD5W032</accession>
<evidence type="ECO:0000313" key="9">
    <source>
        <dbReference type="Proteomes" id="UP001596445"/>
    </source>
</evidence>
<dbReference type="PRINTS" id="PR00723">
    <property type="entry name" value="SUBTILISIN"/>
</dbReference>
<dbReference type="RefSeq" id="WP_382186926.1">
    <property type="nucleotide sequence ID" value="NZ_JBHSZI010000001.1"/>
</dbReference>
<dbReference type="Gene3D" id="2.60.40.1120">
    <property type="entry name" value="Carboxypeptidase-like, regulatory domain"/>
    <property type="match status" value="1"/>
</dbReference>
<keyword evidence="9" id="KW-1185">Reference proteome</keyword>
<feature type="domain" description="Peptidase S8/S53" evidence="7">
    <location>
        <begin position="3"/>
        <end position="219"/>
    </location>
</feature>
<dbReference type="InterPro" id="IPR015500">
    <property type="entry name" value="Peptidase_S8_subtilisin-rel"/>
</dbReference>
<dbReference type="Pfam" id="PF00082">
    <property type="entry name" value="Peptidase_S8"/>
    <property type="match status" value="1"/>
</dbReference>
<evidence type="ECO:0000256" key="2">
    <source>
        <dbReference type="ARBA" id="ARBA00022670"/>
    </source>
</evidence>
<dbReference type="SUPFAM" id="SSF52743">
    <property type="entry name" value="Subtilisin-like"/>
    <property type="match status" value="1"/>
</dbReference>
<dbReference type="PANTHER" id="PTHR43806">
    <property type="entry name" value="PEPTIDASE S8"/>
    <property type="match status" value="1"/>
</dbReference>
<evidence type="ECO:0000259" key="7">
    <source>
        <dbReference type="Pfam" id="PF00082"/>
    </source>
</evidence>
<keyword evidence="2" id="KW-0645">Protease</keyword>
<dbReference type="InterPro" id="IPR008969">
    <property type="entry name" value="CarboxyPept-like_regulatory"/>
</dbReference>
<dbReference type="InterPro" id="IPR022398">
    <property type="entry name" value="Peptidase_S8_His-AS"/>
</dbReference>
<dbReference type="InterPro" id="IPR023828">
    <property type="entry name" value="Peptidase_S8_Ser-AS"/>
</dbReference>
<dbReference type="PROSITE" id="PS51892">
    <property type="entry name" value="SUBTILASE"/>
    <property type="match status" value="1"/>
</dbReference>
<evidence type="ECO:0000256" key="1">
    <source>
        <dbReference type="ARBA" id="ARBA00011073"/>
    </source>
</evidence>
<dbReference type="InterPro" id="IPR050131">
    <property type="entry name" value="Peptidase_S8_subtilisin-like"/>
</dbReference>
<dbReference type="GO" id="GO:0008236">
    <property type="term" value="F:serine-type peptidase activity"/>
    <property type="evidence" value="ECO:0007669"/>
    <property type="project" value="UniProtKB-KW"/>
</dbReference>
<proteinExistence type="inferred from homology"/>
<dbReference type="PANTHER" id="PTHR43806:SF11">
    <property type="entry name" value="CEREVISIN-RELATED"/>
    <property type="match status" value="1"/>
</dbReference>